<feature type="region of interest" description="Disordered" evidence="1">
    <location>
        <begin position="123"/>
        <end position="152"/>
    </location>
</feature>
<feature type="compositionally biased region" description="Basic and acidic residues" evidence="1">
    <location>
        <begin position="140"/>
        <end position="152"/>
    </location>
</feature>
<organism evidence="2 3">
    <name type="scientific">Geodia barretti</name>
    <name type="common">Barrett's horny sponge</name>
    <dbReference type="NCBI Taxonomy" id="519541"/>
    <lineage>
        <taxon>Eukaryota</taxon>
        <taxon>Metazoa</taxon>
        <taxon>Porifera</taxon>
        <taxon>Demospongiae</taxon>
        <taxon>Heteroscleromorpha</taxon>
        <taxon>Tetractinellida</taxon>
        <taxon>Astrophorina</taxon>
        <taxon>Geodiidae</taxon>
        <taxon>Geodia</taxon>
    </lineage>
</organism>
<dbReference type="Proteomes" id="UP001174909">
    <property type="component" value="Unassembled WGS sequence"/>
</dbReference>
<evidence type="ECO:0000313" key="3">
    <source>
        <dbReference type="Proteomes" id="UP001174909"/>
    </source>
</evidence>
<evidence type="ECO:0000313" key="2">
    <source>
        <dbReference type="EMBL" id="CAI8050520.1"/>
    </source>
</evidence>
<name>A0AA35TLJ5_GEOBA</name>
<sequence>VHTQAAEPETGETTETLCCVAAGNCCNCAVEAPRAVTTVQFRRRWSPNKQLLSLLVKTRRISRRTSALISLFCAVCWGLTGSEDRGSVCATAHDIEEGRGPSSEYTVGGKSVVVLFLFPLQHHGPSPEKDRAARKKLREKKTGAEKKNNWPP</sequence>
<feature type="non-terminal residue" evidence="2">
    <location>
        <position position="152"/>
    </location>
</feature>
<protein>
    <submittedName>
        <fullName evidence="2">Uncharacterized protein</fullName>
    </submittedName>
</protein>
<accession>A0AA35TLJ5</accession>
<evidence type="ECO:0000256" key="1">
    <source>
        <dbReference type="SAM" id="MobiDB-lite"/>
    </source>
</evidence>
<gene>
    <name evidence="2" type="ORF">GBAR_LOCUS27737</name>
</gene>
<comment type="caution">
    <text evidence="2">The sequence shown here is derived from an EMBL/GenBank/DDBJ whole genome shotgun (WGS) entry which is preliminary data.</text>
</comment>
<dbReference type="AlphaFoldDB" id="A0AA35TLJ5"/>
<keyword evidence="3" id="KW-1185">Reference proteome</keyword>
<dbReference type="EMBL" id="CASHTH010003874">
    <property type="protein sequence ID" value="CAI8050520.1"/>
    <property type="molecule type" value="Genomic_DNA"/>
</dbReference>
<reference evidence="2" key="1">
    <citation type="submission" date="2023-03" db="EMBL/GenBank/DDBJ databases">
        <authorList>
            <person name="Steffen K."/>
            <person name="Cardenas P."/>
        </authorList>
    </citation>
    <scope>NUCLEOTIDE SEQUENCE</scope>
</reference>
<proteinExistence type="predicted"/>